<reference evidence="2 3" key="1">
    <citation type="journal article" name="Sci. Rep.">
        <title>Genome-scale phylogenetic analyses confirm Olpidium as the closest living zoosporic fungus to the non-flagellated, terrestrial fungi.</title>
        <authorList>
            <person name="Chang Y."/>
            <person name="Rochon D."/>
            <person name="Sekimoto S."/>
            <person name="Wang Y."/>
            <person name="Chovatia M."/>
            <person name="Sandor L."/>
            <person name="Salamov A."/>
            <person name="Grigoriev I.V."/>
            <person name="Stajich J.E."/>
            <person name="Spatafora J.W."/>
        </authorList>
    </citation>
    <scope>NUCLEOTIDE SEQUENCE [LARGE SCALE GENOMIC DNA]</scope>
    <source>
        <strain evidence="2">S191</strain>
    </source>
</reference>
<dbReference type="InterPro" id="IPR017850">
    <property type="entry name" value="Alkaline_phosphatase_core_sf"/>
</dbReference>
<evidence type="ECO:0000313" key="2">
    <source>
        <dbReference type="EMBL" id="KAG5458481.1"/>
    </source>
</evidence>
<dbReference type="SUPFAM" id="SSF53649">
    <property type="entry name" value="Alkaline phosphatase-like"/>
    <property type="match status" value="1"/>
</dbReference>
<comment type="caution">
    <text evidence="2">The sequence shown here is derived from an EMBL/GenBank/DDBJ whole genome shotgun (WGS) entry which is preliminary data.</text>
</comment>
<dbReference type="AlphaFoldDB" id="A0A8H8DHK4"/>
<dbReference type="Proteomes" id="UP000673691">
    <property type="component" value="Unassembled WGS sequence"/>
</dbReference>
<dbReference type="PANTHER" id="PTHR10151:SF120">
    <property type="entry name" value="BIS(5'-ADENOSYL)-TRIPHOSPHATASE"/>
    <property type="match status" value="1"/>
</dbReference>
<dbReference type="OrthoDB" id="415411at2759"/>
<feature type="transmembrane region" description="Helical" evidence="1">
    <location>
        <begin position="167"/>
        <end position="191"/>
    </location>
</feature>
<proteinExistence type="predicted"/>
<protein>
    <submittedName>
        <fullName evidence="2">Alkaline-phosphatase-like protein</fullName>
    </submittedName>
</protein>
<dbReference type="EMBL" id="JAEFCI010008412">
    <property type="protein sequence ID" value="KAG5458481.1"/>
    <property type="molecule type" value="Genomic_DNA"/>
</dbReference>
<dbReference type="CDD" id="cd16018">
    <property type="entry name" value="Enpp"/>
    <property type="match status" value="1"/>
</dbReference>
<keyword evidence="3" id="KW-1185">Reference proteome</keyword>
<dbReference type="PANTHER" id="PTHR10151">
    <property type="entry name" value="ECTONUCLEOTIDE PYROPHOSPHATASE/PHOSPHODIESTERASE"/>
    <property type="match status" value="1"/>
</dbReference>
<sequence>MSRLVPFGARITFPLFLTYRAGGRCCCFAPSLPAAPACRASNKILATIESAHRSRTSRRGKRYTKTTLASSRARLRWNPPAAMLLGDRHRADQHAGVPYVAGEGRCQSLDSCFTDGADDSENAVTLLLSEDRERDGGGGRGADWKRQLSRPPTNGASCYVIAQRSLLIRYLLVVGALVTFTFIALAVAVLAKGKRVNRYPIASNGTHTFGPTTIVRGVVSVDGMRADYLDRGISPVINGLGRSSGKFLRGRSGDVHDSSFPSKQLFLRFWLLISCAAPSGFVEAWFFRTLQSTTFPNHYTIVTGLHPESHGIVGNSFWDPVLNDSFYYSDPNRSWDSKWWGGEPIWVTAVLQGLRSAVCMWPGSSAVIRGTRPTFEIPYNPSVTSNEKVAQVLRWIDEPDISKRPNLIAVYIPNVDQAGHDYGPNSTEVDEAMREVDVALGRLVQALDSRNLQHIVNLVILSDHGMTTTSADDLVHLEDWIDVQLIRELDGFPLGGLWLTDDSGASMGFLGAANLGRLTSLSRPGGRTAAPYCCRARRGKRAFLSVFLTDPPQITRLANLPSSPATQGHVVVVDRKTFPPDRPYPLRGLHGWDNRDPKMRASFVARGPAFKPVRRKPAGEVNFVAPFDNTEVYGLLCRLLHLDAAPNNGTMSGAQSIRTLMK</sequence>
<dbReference type="Gene3D" id="3.30.1360.180">
    <property type="match status" value="1"/>
</dbReference>
<keyword evidence="1" id="KW-1133">Transmembrane helix</keyword>
<dbReference type="InterPro" id="IPR002591">
    <property type="entry name" value="Phosphodiest/P_Trfase"/>
</dbReference>
<dbReference type="Pfam" id="PF01663">
    <property type="entry name" value="Phosphodiest"/>
    <property type="match status" value="1"/>
</dbReference>
<feature type="transmembrane region" description="Helical" evidence="1">
    <location>
        <begin position="265"/>
        <end position="287"/>
    </location>
</feature>
<evidence type="ECO:0000313" key="3">
    <source>
        <dbReference type="Proteomes" id="UP000673691"/>
    </source>
</evidence>
<dbReference type="GO" id="GO:0017111">
    <property type="term" value="F:ribonucleoside triphosphate phosphatase activity"/>
    <property type="evidence" value="ECO:0007669"/>
    <property type="project" value="TreeGrafter"/>
</dbReference>
<gene>
    <name evidence="2" type="ORF">BJ554DRAFT_1282</name>
</gene>
<dbReference type="GO" id="GO:0047429">
    <property type="term" value="F:nucleoside triphosphate diphosphatase activity"/>
    <property type="evidence" value="ECO:0007669"/>
    <property type="project" value="TreeGrafter"/>
</dbReference>
<organism evidence="2 3">
    <name type="scientific">Olpidium bornovanus</name>
    <dbReference type="NCBI Taxonomy" id="278681"/>
    <lineage>
        <taxon>Eukaryota</taxon>
        <taxon>Fungi</taxon>
        <taxon>Fungi incertae sedis</taxon>
        <taxon>Olpidiomycota</taxon>
        <taxon>Olpidiomycotina</taxon>
        <taxon>Olpidiomycetes</taxon>
        <taxon>Olpidiales</taxon>
        <taxon>Olpidiaceae</taxon>
        <taxon>Olpidium</taxon>
    </lineage>
</organism>
<dbReference type="GO" id="GO:0009141">
    <property type="term" value="P:nucleoside triphosphate metabolic process"/>
    <property type="evidence" value="ECO:0007669"/>
    <property type="project" value="TreeGrafter"/>
</dbReference>
<keyword evidence="1" id="KW-0472">Membrane</keyword>
<name>A0A8H8DHK4_9FUNG</name>
<accession>A0A8H8DHK4</accession>
<dbReference type="Gene3D" id="3.40.720.10">
    <property type="entry name" value="Alkaline Phosphatase, subunit A"/>
    <property type="match status" value="1"/>
</dbReference>
<evidence type="ECO:0000256" key="1">
    <source>
        <dbReference type="SAM" id="Phobius"/>
    </source>
</evidence>
<keyword evidence="1" id="KW-0812">Transmembrane</keyword>